<accession>A0AC34QBH1</accession>
<protein>
    <submittedName>
        <fullName evidence="2">Uncharacterized protein</fullName>
    </submittedName>
</protein>
<organism evidence="1 2">
    <name type="scientific">Panagrolaimus sp. JU765</name>
    <dbReference type="NCBI Taxonomy" id="591449"/>
    <lineage>
        <taxon>Eukaryota</taxon>
        <taxon>Metazoa</taxon>
        <taxon>Ecdysozoa</taxon>
        <taxon>Nematoda</taxon>
        <taxon>Chromadorea</taxon>
        <taxon>Rhabditida</taxon>
        <taxon>Tylenchina</taxon>
        <taxon>Panagrolaimomorpha</taxon>
        <taxon>Panagrolaimoidea</taxon>
        <taxon>Panagrolaimidae</taxon>
        <taxon>Panagrolaimus</taxon>
    </lineage>
</organism>
<evidence type="ECO:0000313" key="2">
    <source>
        <dbReference type="WBParaSite" id="JU765_v2.g14760.t1"/>
    </source>
</evidence>
<sequence length="337" mass="38524">MKNSNIPLTKFSLADFLNRKIFISIDSVVQHTTANVEIDAIDGQGTISSNSLVIRITANPIEIHMTSNTGLKLSHKSFVPITSQNLSFSTNNLNDEMNIPLIYVIIDQPEFGIVECAKIGIDGFQLCSRFTQQDLDDLKVRYKHTSENRPMSDVFTFKVMAGDTESPSHDFRIEFIPISVRVFIQESLFLNNTEKATIRRSNLLATTFPSTFSRDQLFYHIVEPPKFGMLYRKLEGNKNRRIGVSSNFTQEHVDLENIFYKLNFIQYTIINDYFTFRLITPAITSELLKFEIVFIPNGNSIQLLNRTLIVSEGTTQLITNNTLWLETSDDTTFDFTI</sequence>
<evidence type="ECO:0000313" key="1">
    <source>
        <dbReference type="Proteomes" id="UP000887576"/>
    </source>
</evidence>
<name>A0AC34QBH1_9BILA</name>
<dbReference type="WBParaSite" id="JU765_v2.g14760.t1">
    <property type="protein sequence ID" value="JU765_v2.g14760.t1"/>
    <property type="gene ID" value="JU765_v2.g14760"/>
</dbReference>
<reference evidence="2" key="1">
    <citation type="submission" date="2022-11" db="UniProtKB">
        <authorList>
            <consortium name="WormBaseParasite"/>
        </authorList>
    </citation>
    <scope>IDENTIFICATION</scope>
</reference>
<dbReference type="Proteomes" id="UP000887576">
    <property type="component" value="Unplaced"/>
</dbReference>
<proteinExistence type="predicted"/>